<accession>A0A918HHR7</accession>
<evidence type="ECO:0000313" key="4">
    <source>
        <dbReference type="Proteomes" id="UP000619486"/>
    </source>
</evidence>
<dbReference type="Pfam" id="PF22181">
    <property type="entry name" value="TarS_linker"/>
    <property type="match status" value="1"/>
</dbReference>
<dbReference type="SUPFAM" id="SSF53448">
    <property type="entry name" value="Nucleotide-diphospho-sugar transferases"/>
    <property type="match status" value="1"/>
</dbReference>
<evidence type="ECO:0008006" key="5">
    <source>
        <dbReference type="Google" id="ProtNLM"/>
    </source>
</evidence>
<dbReference type="RefSeq" id="WP_019886237.1">
    <property type="nucleotide sequence ID" value="NZ_BMQQ01000039.1"/>
</dbReference>
<dbReference type="PANTHER" id="PTHR22916">
    <property type="entry name" value="GLYCOSYLTRANSFERASE"/>
    <property type="match status" value="1"/>
</dbReference>
<dbReference type="GO" id="GO:0016758">
    <property type="term" value="F:hexosyltransferase activity"/>
    <property type="evidence" value="ECO:0007669"/>
    <property type="project" value="UniProtKB-ARBA"/>
</dbReference>
<reference evidence="3" key="1">
    <citation type="journal article" date="2014" name="Int. J. Syst. Evol. Microbiol.">
        <title>Complete genome sequence of Corynebacterium casei LMG S-19264T (=DSM 44701T), isolated from a smear-ripened cheese.</title>
        <authorList>
            <consortium name="US DOE Joint Genome Institute (JGI-PGF)"/>
            <person name="Walter F."/>
            <person name="Albersmeier A."/>
            <person name="Kalinowski J."/>
            <person name="Ruckert C."/>
        </authorList>
    </citation>
    <scope>NUCLEOTIDE SEQUENCE</scope>
    <source>
        <strain evidence="3">JCM 3172</strain>
    </source>
</reference>
<reference evidence="3" key="2">
    <citation type="submission" date="2020-09" db="EMBL/GenBank/DDBJ databases">
        <authorList>
            <person name="Sun Q."/>
            <person name="Ohkuma M."/>
        </authorList>
    </citation>
    <scope>NUCLEOTIDE SEQUENCE</scope>
    <source>
        <strain evidence="3">JCM 3172</strain>
    </source>
</reference>
<feature type="domain" description="TarS/TarP linker" evidence="2">
    <location>
        <begin position="238"/>
        <end position="324"/>
    </location>
</feature>
<protein>
    <recommendedName>
        <fullName evidence="5">Glycosyl transferase</fullName>
    </recommendedName>
</protein>
<dbReference type="InterPro" id="IPR054028">
    <property type="entry name" value="TarS/TarP_linker"/>
</dbReference>
<name>A0A918HHR7_9ACTN</name>
<organism evidence="3 4">
    <name type="scientific">Streptomyces purpureus</name>
    <dbReference type="NCBI Taxonomy" id="1951"/>
    <lineage>
        <taxon>Bacteria</taxon>
        <taxon>Bacillati</taxon>
        <taxon>Actinomycetota</taxon>
        <taxon>Actinomycetes</taxon>
        <taxon>Kitasatosporales</taxon>
        <taxon>Streptomycetaceae</taxon>
        <taxon>Streptomyces</taxon>
    </lineage>
</organism>
<gene>
    <name evidence="3" type="ORF">GCM10014713_63770</name>
</gene>
<dbReference type="Pfam" id="PF00535">
    <property type="entry name" value="Glycos_transf_2"/>
    <property type="match status" value="1"/>
</dbReference>
<dbReference type="CDD" id="cd00761">
    <property type="entry name" value="Glyco_tranf_GTA_type"/>
    <property type="match status" value="1"/>
</dbReference>
<dbReference type="InterPro" id="IPR029044">
    <property type="entry name" value="Nucleotide-diphossugar_trans"/>
</dbReference>
<evidence type="ECO:0000259" key="2">
    <source>
        <dbReference type="Pfam" id="PF22181"/>
    </source>
</evidence>
<comment type="caution">
    <text evidence="3">The sequence shown here is derived from an EMBL/GenBank/DDBJ whole genome shotgun (WGS) entry which is preliminary data.</text>
</comment>
<proteinExistence type="predicted"/>
<dbReference type="EMBL" id="BMQQ01000039">
    <property type="protein sequence ID" value="GGT61499.1"/>
    <property type="molecule type" value="Genomic_DNA"/>
</dbReference>
<evidence type="ECO:0000259" key="1">
    <source>
        <dbReference type="Pfam" id="PF00535"/>
    </source>
</evidence>
<dbReference type="InterPro" id="IPR001173">
    <property type="entry name" value="Glyco_trans_2-like"/>
</dbReference>
<dbReference type="AlphaFoldDB" id="A0A918HHR7"/>
<keyword evidence="4" id="KW-1185">Reference proteome</keyword>
<dbReference type="PANTHER" id="PTHR22916:SF3">
    <property type="entry name" value="UDP-GLCNAC:BETAGAL BETA-1,3-N-ACETYLGLUCOSAMINYLTRANSFERASE-LIKE PROTEIN 1"/>
    <property type="match status" value="1"/>
</dbReference>
<evidence type="ECO:0000313" key="3">
    <source>
        <dbReference type="EMBL" id="GGT61499.1"/>
    </source>
</evidence>
<dbReference type="Proteomes" id="UP000619486">
    <property type="component" value="Unassembled WGS sequence"/>
</dbReference>
<sequence length="404" mass="44325">MGDSRADDPAPDVTVVIGAYNAMPYLVRCLESVEAQTIGAERIEIVAVDDGSTDGTGDHLDEFAARTKIPTRVVHQANSGAPGGPRNTGLGLARGRFVFFLDADDFLGDEALERLVAMADRNGTDVALGRVEGVNRGGGGSVYRTTLERTDVFSSNIKFTLSAQKLFRRDLLVRHGLRFDTSMRFGEDAPFTMEAYLRADGVSVLADYTCYYLVGREDGNHVRKGTTIPARIESGHLLADLIAAHVPAGDRRDLLMIRPFASTLLPLLGPIMLGQSPEERQRTLDLAAPMLAAYWTEGIGRRLKVDERLRLTAAALGRLDLIMDVLTFQKAGTPPEVTVRDGRRHLAYPHFGAGLDGFPDELYAMRITEQVGDQRLAPTLPTAARPKPSFARRVVRKLKRTLRR</sequence>
<dbReference type="Gene3D" id="3.90.550.10">
    <property type="entry name" value="Spore Coat Polysaccharide Biosynthesis Protein SpsA, Chain A"/>
    <property type="match status" value="1"/>
</dbReference>
<feature type="domain" description="Glycosyltransferase 2-like" evidence="1">
    <location>
        <begin position="14"/>
        <end position="171"/>
    </location>
</feature>